<evidence type="ECO:0000313" key="1">
    <source>
        <dbReference type="Ensembl" id="ENSCATP00000015042.1"/>
    </source>
</evidence>
<dbReference type="OMA" id="EDVFVMP"/>
<evidence type="ECO:0000313" key="2">
    <source>
        <dbReference type="Proteomes" id="UP000233060"/>
    </source>
</evidence>
<dbReference type="Proteomes" id="UP000233060">
    <property type="component" value="Unassembled WGS sequence"/>
</dbReference>
<keyword evidence="2" id="KW-1185">Reference proteome</keyword>
<protein>
    <submittedName>
        <fullName evidence="1">Uncharacterized protein</fullName>
    </submittedName>
</protein>
<dbReference type="AlphaFoldDB" id="A0A2K5LQ22"/>
<reference evidence="1" key="2">
    <citation type="submission" date="2025-09" db="UniProtKB">
        <authorList>
            <consortium name="Ensembl"/>
        </authorList>
    </citation>
    <scope>IDENTIFICATION</scope>
</reference>
<sequence length="73" mass="7796">MERVFLCAAEDVFVMPHPTRLSPVCVVGMEILVVPSQLRSEGTGAVWRLCAPRAGIRRAGEGPSSPLARPGLP</sequence>
<dbReference type="GeneTree" id="ENSGT00960000193232"/>
<proteinExistence type="predicted"/>
<name>A0A2K5LQ22_CERAT</name>
<reference evidence="1" key="1">
    <citation type="submission" date="2025-08" db="UniProtKB">
        <authorList>
            <consortium name="Ensembl"/>
        </authorList>
    </citation>
    <scope>IDENTIFICATION</scope>
</reference>
<organism evidence="1 2">
    <name type="scientific">Cercocebus atys</name>
    <name type="common">Sooty mangabey</name>
    <name type="synonym">Cercocebus torquatus atys</name>
    <dbReference type="NCBI Taxonomy" id="9531"/>
    <lineage>
        <taxon>Eukaryota</taxon>
        <taxon>Metazoa</taxon>
        <taxon>Chordata</taxon>
        <taxon>Craniata</taxon>
        <taxon>Vertebrata</taxon>
        <taxon>Euteleostomi</taxon>
        <taxon>Mammalia</taxon>
        <taxon>Eutheria</taxon>
        <taxon>Euarchontoglires</taxon>
        <taxon>Primates</taxon>
        <taxon>Haplorrhini</taxon>
        <taxon>Catarrhini</taxon>
        <taxon>Cercopithecidae</taxon>
        <taxon>Cercopithecinae</taxon>
        <taxon>Cercocebus</taxon>
    </lineage>
</organism>
<dbReference type="Ensembl" id="ENSCATT00000039191.1">
    <property type="protein sequence ID" value="ENSCATP00000015042.1"/>
    <property type="gene ID" value="ENSCATG00000031508.1"/>
</dbReference>
<accession>A0A2K5LQ22</accession>